<sequence length="238" mass="27474">MITSASNNRDSDISSYLQAALEPFRLCTCFYSVLSCFEPALHDVEDLQATPAFVQSDLFEAWSAFCDLAQSRINILKRYKSASYISLKPCGSLKCAEIHRKRVLMRCSGCKRQYYCSRRCQSVDWEDGHRTACPRLVSANRDEPEHLTTRDKSFLRALINHDYNLSQLDILRYELDFINAYPDRMPCLVFDYSGGPLNFRFLCEHGPNRHVHSDLEDDALRVARSGGRIQLHFVRLPY</sequence>
<evidence type="ECO:0000313" key="6">
    <source>
        <dbReference type="EMBL" id="KAJ7703859.1"/>
    </source>
</evidence>
<accession>A0AAD7GRS2</accession>
<dbReference type="PROSITE" id="PS50865">
    <property type="entry name" value="ZF_MYND_2"/>
    <property type="match status" value="1"/>
</dbReference>
<name>A0AAD7GRS2_9AGAR</name>
<dbReference type="Pfam" id="PF01753">
    <property type="entry name" value="zf-MYND"/>
    <property type="match status" value="1"/>
</dbReference>
<proteinExistence type="predicted"/>
<organism evidence="6 7">
    <name type="scientific">Mycena metata</name>
    <dbReference type="NCBI Taxonomy" id="1033252"/>
    <lineage>
        <taxon>Eukaryota</taxon>
        <taxon>Fungi</taxon>
        <taxon>Dikarya</taxon>
        <taxon>Basidiomycota</taxon>
        <taxon>Agaricomycotina</taxon>
        <taxon>Agaricomycetes</taxon>
        <taxon>Agaricomycetidae</taxon>
        <taxon>Agaricales</taxon>
        <taxon>Marasmiineae</taxon>
        <taxon>Mycenaceae</taxon>
        <taxon>Mycena</taxon>
    </lineage>
</organism>
<dbReference type="AlphaFoldDB" id="A0AAD7GRS2"/>
<keyword evidence="1" id="KW-0479">Metal-binding</keyword>
<dbReference type="SUPFAM" id="SSF144232">
    <property type="entry name" value="HIT/MYND zinc finger-like"/>
    <property type="match status" value="1"/>
</dbReference>
<dbReference type="GO" id="GO:0008270">
    <property type="term" value="F:zinc ion binding"/>
    <property type="evidence" value="ECO:0007669"/>
    <property type="project" value="UniProtKB-KW"/>
</dbReference>
<dbReference type="EMBL" id="JARKIB010000494">
    <property type="protein sequence ID" value="KAJ7703859.1"/>
    <property type="molecule type" value="Genomic_DNA"/>
</dbReference>
<keyword evidence="7" id="KW-1185">Reference proteome</keyword>
<evidence type="ECO:0000313" key="7">
    <source>
        <dbReference type="Proteomes" id="UP001215598"/>
    </source>
</evidence>
<feature type="non-terminal residue" evidence="6">
    <location>
        <position position="238"/>
    </location>
</feature>
<dbReference type="Proteomes" id="UP001215598">
    <property type="component" value="Unassembled WGS sequence"/>
</dbReference>
<keyword evidence="3" id="KW-0862">Zinc</keyword>
<evidence type="ECO:0000256" key="4">
    <source>
        <dbReference type="PROSITE-ProRule" id="PRU00134"/>
    </source>
</evidence>
<dbReference type="Gene3D" id="6.10.140.2220">
    <property type="match status" value="1"/>
</dbReference>
<reference evidence="6" key="1">
    <citation type="submission" date="2023-03" db="EMBL/GenBank/DDBJ databases">
        <title>Massive genome expansion in bonnet fungi (Mycena s.s.) driven by repeated elements and novel gene families across ecological guilds.</title>
        <authorList>
            <consortium name="Lawrence Berkeley National Laboratory"/>
            <person name="Harder C.B."/>
            <person name="Miyauchi S."/>
            <person name="Viragh M."/>
            <person name="Kuo A."/>
            <person name="Thoen E."/>
            <person name="Andreopoulos B."/>
            <person name="Lu D."/>
            <person name="Skrede I."/>
            <person name="Drula E."/>
            <person name="Henrissat B."/>
            <person name="Morin E."/>
            <person name="Kohler A."/>
            <person name="Barry K."/>
            <person name="LaButti K."/>
            <person name="Morin E."/>
            <person name="Salamov A."/>
            <person name="Lipzen A."/>
            <person name="Mereny Z."/>
            <person name="Hegedus B."/>
            <person name="Baldrian P."/>
            <person name="Stursova M."/>
            <person name="Weitz H."/>
            <person name="Taylor A."/>
            <person name="Grigoriev I.V."/>
            <person name="Nagy L.G."/>
            <person name="Martin F."/>
            <person name="Kauserud H."/>
        </authorList>
    </citation>
    <scope>NUCLEOTIDE SEQUENCE</scope>
    <source>
        <strain evidence="6">CBHHK182m</strain>
    </source>
</reference>
<protein>
    <recommendedName>
        <fullName evidence="5">MYND-type domain-containing protein</fullName>
    </recommendedName>
</protein>
<comment type="caution">
    <text evidence="6">The sequence shown here is derived from an EMBL/GenBank/DDBJ whole genome shotgun (WGS) entry which is preliminary data.</text>
</comment>
<evidence type="ECO:0000256" key="3">
    <source>
        <dbReference type="ARBA" id="ARBA00022833"/>
    </source>
</evidence>
<evidence type="ECO:0000256" key="2">
    <source>
        <dbReference type="ARBA" id="ARBA00022771"/>
    </source>
</evidence>
<evidence type="ECO:0000256" key="1">
    <source>
        <dbReference type="ARBA" id="ARBA00022723"/>
    </source>
</evidence>
<keyword evidence="2 4" id="KW-0863">Zinc-finger</keyword>
<feature type="domain" description="MYND-type" evidence="5">
    <location>
        <begin position="92"/>
        <end position="133"/>
    </location>
</feature>
<evidence type="ECO:0000259" key="5">
    <source>
        <dbReference type="PROSITE" id="PS50865"/>
    </source>
</evidence>
<gene>
    <name evidence="6" type="ORF">B0H16DRAFT_1902165</name>
</gene>
<dbReference type="InterPro" id="IPR002893">
    <property type="entry name" value="Znf_MYND"/>
</dbReference>